<evidence type="ECO:0000256" key="2">
    <source>
        <dbReference type="SAM" id="SignalP"/>
    </source>
</evidence>
<dbReference type="InterPro" id="IPR029058">
    <property type="entry name" value="AB_hydrolase_fold"/>
</dbReference>
<dbReference type="PANTHER" id="PTHR43903">
    <property type="entry name" value="NEUROLIGIN"/>
    <property type="match status" value="1"/>
</dbReference>
<evidence type="ECO:0000256" key="1">
    <source>
        <dbReference type="ARBA" id="ARBA00005964"/>
    </source>
</evidence>
<feature type="domain" description="Carboxylesterase type B" evidence="3">
    <location>
        <begin position="35"/>
        <end position="147"/>
    </location>
</feature>
<evidence type="ECO:0000259" key="3">
    <source>
        <dbReference type="Pfam" id="PF00135"/>
    </source>
</evidence>
<reference evidence="4 5" key="1">
    <citation type="journal article" date="2017" name="Nat. Ecol. Evol.">
        <title>Scallop genome provides insights into evolution of bilaterian karyotype and development.</title>
        <authorList>
            <person name="Wang S."/>
            <person name="Zhang J."/>
            <person name="Jiao W."/>
            <person name="Li J."/>
            <person name="Xun X."/>
            <person name="Sun Y."/>
            <person name="Guo X."/>
            <person name="Huan P."/>
            <person name="Dong B."/>
            <person name="Zhang L."/>
            <person name="Hu X."/>
            <person name="Sun X."/>
            <person name="Wang J."/>
            <person name="Zhao C."/>
            <person name="Wang Y."/>
            <person name="Wang D."/>
            <person name="Huang X."/>
            <person name="Wang R."/>
            <person name="Lv J."/>
            <person name="Li Y."/>
            <person name="Zhang Z."/>
            <person name="Liu B."/>
            <person name="Lu W."/>
            <person name="Hui Y."/>
            <person name="Liang J."/>
            <person name="Zhou Z."/>
            <person name="Hou R."/>
            <person name="Li X."/>
            <person name="Liu Y."/>
            <person name="Li H."/>
            <person name="Ning X."/>
            <person name="Lin Y."/>
            <person name="Zhao L."/>
            <person name="Xing Q."/>
            <person name="Dou J."/>
            <person name="Li Y."/>
            <person name="Mao J."/>
            <person name="Guo H."/>
            <person name="Dou H."/>
            <person name="Li T."/>
            <person name="Mu C."/>
            <person name="Jiang W."/>
            <person name="Fu Q."/>
            <person name="Fu X."/>
            <person name="Miao Y."/>
            <person name="Liu J."/>
            <person name="Yu Q."/>
            <person name="Li R."/>
            <person name="Liao H."/>
            <person name="Li X."/>
            <person name="Kong Y."/>
            <person name="Jiang Z."/>
            <person name="Chourrout D."/>
            <person name="Li R."/>
            <person name="Bao Z."/>
        </authorList>
    </citation>
    <scope>NUCLEOTIDE SEQUENCE [LARGE SCALE GENOMIC DNA]</scope>
    <source>
        <strain evidence="4 5">PY_sf001</strain>
    </source>
</reference>
<gene>
    <name evidence="4" type="ORF">KP79_PYT20884</name>
</gene>
<evidence type="ECO:0000313" key="4">
    <source>
        <dbReference type="EMBL" id="OWF48537.1"/>
    </source>
</evidence>
<dbReference type="Pfam" id="PF00135">
    <property type="entry name" value="COesterase"/>
    <property type="match status" value="1"/>
</dbReference>
<dbReference type="AlphaFoldDB" id="A0A210QIG5"/>
<dbReference type="Proteomes" id="UP000242188">
    <property type="component" value="Unassembled WGS sequence"/>
</dbReference>
<proteinExistence type="inferred from homology"/>
<dbReference type="Gene3D" id="3.40.50.1820">
    <property type="entry name" value="alpha/beta hydrolase"/>
    <property type="match status" value="1"/>
</dbReference>
<feature type="signal peptide" evidence="2">
    <location>
        <begin position="1"/>
        <end position="20"/>
    </location>
</feature>
<keyword evidence="5" id="KW-1185">Reference proteome</keyword>
<name>A0A210QIG5_MIZYE</name>
<dbReference type="STRING" id="6573.A0A210QIG5"/>
<feature type="chain" id="PRO_5012735951" evidence="2">
    <location>
        <begin position="21"/>
        <end position="156"/>
    </location>
</feature>
<comment type="caution">
    <text evidence="4">The sequence shown here is derived from an EMBL/GenBank/DDBJ whole genome shotgun (WGS) entry which is preliminary data.</text>
</comment>
<dbReference type="InterPro" id="IPR051093">
    <property type="entry name" value="Neuroligin/BSAL"/>
</dbReference>
<dbReference type="SUPFAM" id="SSF53474">
    <property type="entry name" value="alpha/beta-Hydrolases"/>
    <property type="match status" value="1"/>
</dbReference>
<protein>
    <submittedName>
        <fullName evidence="4">Neuroligin-4, Y-linked</fullName>
    </submittedName>
</protein>
<sequence length="156" mass="18214">MGPCQLMVLGVALVLPCVCATYQNCLHDSLRRGTKSVKVTDGYLQGVKCPHIHNFTRVEAYKGIKYASLRRGRMRFMPPSSNERKWQGIRFQGSLSIPCSQRALNWTKISQQHHHSKWWKQRLYRKMHDFKISMEDCLHLNLFIPGKSWVARTTRI</sequence>
<dbReference type="InterPro" id="IPR002018">
    <property type="entry name" value="CarbesteraseB"/>
</dbReference>
<evidence type="ECO:0000313" key="5">
    <source>
        <dbReference type="Proteomes" id="UP000242188"/>
    </source>
</evidence>
<dbReference type="EMBL" id="NEDP02003494">
    <property type="protein sequence ID" value="OWF48537.1"/>
    <property type="molecule type" value="Genomic_DNA"/>
</dbReference>
<accession>A0A210QIG5</accession>
<organism evidence="4 5">
    <name type="scientific">Mizuhopecten yessoensis</name>
    <name type="common">Japanese scallop</name>
    <name type="synonym">Patinopecten yessoensis</name>
    <dbReference type="NCBI Taxonomy" id="6573"/>
    <lineage>
        <taxon>Eukaryota</taxon>
        <taxon>Metazoa</taxon>
        <taxon>Spiralia</taxon>
        <taxon>Lophotrochozoa</taxon>
        <taxon>Mollusca</taxon>
        <taxon>Bivalvia</taxon>
        <taxon>Autobranchia</taxon>
        <taxon>Pteriomorphia</taxon>
        <taxon>Pectinida</taxon>
        <taxon>Pectinoidea</taxon>
        <taxon>Pectinidae</taxon>
        <taxon>Mizuhopecten</taxon>
    </lineage>
</organism>
<comment type="similarity">
    <text evidence="1">Belongs to the type-B carboxylesterase/lipase family.</text>
</comment>
<keyword evidence="2" id="KW-0732">Signal</keyword>
<dbReference type="OrthoDB" id="3200163at2759"/>